<dbReference type="PANTHER" id="PTHR35566:SF1">
    <property type="entry name" value="TYPE VI SECRETION SYSTEM BASEPLATE COMPONENT TSSK1"/>
    <property type="match status" value="1"/>
</dbReference>
<reference evidence="1 2" key="1">
    <citation type="submission" date="2018-02" db="EMBL/GenBank/DDBJ databases">
        <title>Draft Genome of Achromobacter spanius stain 6.</title>
        <authorList>
            <person name="Gunasekera T.S."/>
            <person name="Radwan O."/>
            <person name="Ruiz O.N."/>
        </authorList>
    </citation>
    <scope>NUCLEOTIDE SEQUENCE [LARGE SCALE GENOMIC DNA]</scope>
    <source>
        <strain evidence="1 2">6</strain>
    </source>
</reference>
<name>A0A2S5GSH9_9BURK</name>
<comment type="caution">
    <text evidence="1">The sequence shown here is derived from an EMBL/GenBank/DDBJ whole genome shotgun (WGS) entry which is preliminary data.</text>
</comment>
<sequence>MSYSAKVLWGEGLFLRPQHFQRQDAYHEDRLAEMARALHPYAWGLRSARFDASALANGMLRAIEMTAVFPDGELYNAPHGDELPPPVALTALDGVSEAVFYLAIHPLKAIGGNYRDGQSAGNFDTRYTHDNAPAPDLYTGATTAELTFLRKDVRLISEFEPRDELLAIPVARVRRTASAGYELDNSFIAPSLSLTASGALHEQLRRLLDALQAKVNALYGFHREPSKNIIEFRSGDVASFWLLHTANEAYATLSHLFHHPQLHPERLFQELLRLAGALMTFSKVHTLADLPVYRHDAPGPAFARMDEILRDLLETVISTRYFSIVLEELRPSFHMGRLDSEKLDETTSLYLSVQAAMPARELSESVPMRFKVGAPEDVDKLVLSAMPGVPLTYTPQVPPAVPVKPGAVYFALQTRGSLYDRMLQARSIAIYAPAGIPELKLDLIAVTR</sequence>
<protein>
    <submittedName>
        <fullName evidence="1">Type VI secretion system baseplate subunit TssK</fullName>
    </submittedName>
</protein>
<dbReference type="PANTHER" id="PTHR35566">
    <property type="entry name" value="BLR3599 PROTEIN"/>
    <property type="match status" value="1"/>
</dbReference>
<dbReference type="InterPro" id="IPR010263">
    <property type="entry name" value="T6SS_TssK"/>
</dbReference>
<evidence type="ECO:0000313" key="1">
    <source>
        <dbReference type="EMBL" id="PPA76047.1"/>
    </source>
</evidence>
<organism evidence="1 2">
    <name type="scientific">Achromobacter spanius</name>
    <dbReference type="NCBI Taxonomy" id="217203"/>
    <lineage>
        <taxon>Bacteria</taxon>
        <taxon>Pseudomonadati</taxon>
        <taxon>Pseudomonadota</taxon>
        <taxon>Betaproteobacteria</taxon>
        <taxon>Burkholderiales</taxon>
        <taxon>Alcaligenaceae</taxon>
        <taxon>Achromobacter</taxon>
    </lineage>
</organism>
<proteinExistence type="predicted"/>
<accession>A0A2S5GSH9</accession>
<gene>
    <name evidence="1" type="primary">tssK</name>
    <name evidence="1" type="ORF">C4E15_10200</name>
</gene>
<evidence type="ECO:0000313" key="2">
    <source>
        <dbReference type="Proteomes" id="UP000239990"/>
    </source>
</evidence>
<dbReference type="NCBIfam" id="TIGR03353">
    <property type="entry name" value="VI_chp_4"/>
    <property type="match status" value="1"/>
</dbReference>
<dbReference type="Proteomes" id="UP000239990">
    <property type="component" value="Unassembled WGS sequence"/>
</dbReference>
<dbReference type="RefSeq" id="WP_046807645.1">
    <property type="nucleotide sequence ID" value="NZ_PREU01000004.1"/>
</dbReference>
<dbReference type="AlphaFoldDB" id="A0A2S5GSH9"/>
<dbReference type="Pfam" id="PF05936">
    <property type="entry name" value="T6SS_VasE"/>
    <property type="match status" value="1"/>
</dbReference>
<dbReference type="OrthoDB" id="9775333at2"/>
<dbReference type="EMBL" id="PREU01000004">
    <property type="protein sequence ID" value="PPA76047.1"/>
    <property type="molecule type" value="Genomic_DNA"/>
</dbReference>